<comment type="similarity">
    <text evidence="1">Belongs to the plant acyltransferase family.</text>
</comment>
<dbReference type="Proteomes" id="UP001438707">
    <property type="component" value="Unassembled WGS sequence"/>
</dbReference>
<dbReference type="InterPro" id="IPR050317">
    <property type="entry name" value="Plant_Fungal_Acyltransferase"/>
</dbReference>
<keyword evidence="5" id="KW-1185">Reference proteome</keyword>
<dbReference type="Gene3D" id="3.30.559.10">
    <property type="entry name" value="Chloramphenicol acetyltransferase-like domain"/>
    <property type="match status" value="2"/>
</dbReference>
<keyword evidence="2" id="KW-0808">Transferase</keyword>
<protein>
    <submittedName>
        <fullName evidence="4">Uncharacterized protein</fullName>
    </submittedName>
</protein>
<gene>
    <name evidence="4" type="ORF">WJX74_008338</name>
</gene>
<evidence type="ECO:0000256" key="1">
    <source>
        <dbReference type="ARBA" id="ARBA00009861"/>
    </source>
</evidence>
<name>A0AAW1Q666_9CHLO</name>
<evidence type="ECO:0000313" key="5">
    <source>
        <dbReference type="Proteomes" id="UP001438707"/>
    </source>
</evidence>
<organism evidence="4 5">
    <name type="scientific">Apatococcus lobatus</name>
    <dbReference type="NCBI Taxonomy" id="904363"/>
    <lineage>
        <taxon>Eukaryota</taxon>
        <taxon>Viridiplantae</taxon>
        <taxon>Chlorophyta</taxon>
        <taxon>core chlorophytes</taxon>
        <taxon>Trebouxiophyceae</taxon>
        <taxon>Chlorellales</taxon>
        <taxon>Chlorellaceae</taxon>
        <taxon>Apatococcus</taxon>
    </lineage>
</organism>
<evidence type="ECO:0000256" key="3">
    <source>
        <dbReference type="SAM" id="Phobius"/>
    </source>
</evidence>
<feature type="transmembrane region" description="Helical" evidence="3">
    <location>
        <begin position="115"/>
        <end position="136"/>
    </location>
</feature>
<dbReference type="EMBL" id="JALJOS010000077">
    <property type="protein sequence ID" value="KAK9816373.1"/>
    <property type="molecule type" value="Genomic_DNA"/>
</dbReference>
<comment type="caution">
    <text evidence="4">The sequence shown here is derived from an EMBL/GenBank/DDBJ whole genome shotgun (WGS) entry which is preliminary data.</text>
</comment>
<reference evidence="4 5" key="1">
    <citation type="journal article" date="2024" name="Nat. Commun.">
        <title>Phylogenomics reveals the evolutionary origins of lichenization in chlorophyte algae.</title>
        <authorList>
            <person name="Puginier C."/>
            <person name="Libourel C."/>
            <person name="Otte J."/>
            <person name="Skaloud P."/>
            <person name="Haon M."/>
            <person name="Grisel S."/>
            <person name="Petersen M."/>
            <person name="Berrin J.G."/>
            <person name="Delaux P.M."/>
            <person name="Dal Grande F."/>
            <person name="Keller J."/>
        </authorList>
    </citation>
    <scope>NUCLEOTIDE SEQUENCE [LARGE SCALE GENOMIC DNA]</scope>
    <source>
        <strain evidence="4 5">SAG 2145</strain>
    </source>
</reference>
<dbReference type="PANTHER" id="PTHR31642:SF310">
    <property type="entry name" value="FATTY ALCOHOL:CAFFEOYL-COA ACYLTRANSFERASE"/>
    <property type="match status" value="1"/>
</dbReference>
<sequence length="437" mass="46862">MSHGRGPDAANYRVETRNGALGFACHGQGFPLSVASWPAGHSKLWPQAASFERWQGELPEFAPPPPFSMGIKATEVVKGTEPLFKVRVTQMGDGSSVVSASFAHILADAGRATEIMAHLSAIYCVVTLVSFILGLFQRVLRIVAPSKAKQPMRIESMFKPFVLAPPALRRPPQPRDAVSVAKPMPKPNGYSWHALHIPNSQLKEIKEGINSECQDFGVPFVSTADITSSIVWLMRCKAYALPLPTEGGSIILTAADVGRAGFPKGTVPDNYIGNAVASIPVIAPAVTTNGASTSQFTSSSDEDAFRRALLECTCAVRRAVLAFRKDPSRAAMNAIYVDGLPDKLRPLSMARLAKAYKHPVVALITERTSFKTDEIDFGHGPPTHNLGLPTWPVNLPAVVSKCPTGVIAQIMMDTPAACLAPIKPLLDTVAPQATWLG</sequence>
<proteinExistence type="inferred from homology"/>
<dbReference type="Pfam" id="PF02458">
    <property type="entry name" value="Transferase"/>
    <property type="match status" value="1"/>
</dbReference>
<keyword evidence="3" id="KW-0812">Transmembrane</keyword>
<accession>A0AAW1Q666</accession>
<dbReference type="GO" id="GO:0016747">
    <property type="term" value="F:acyltransferase activity, transferring groups other than amino-acyl groups"/>
    <property type="evidence" value="ECO:0007669"/>
    <property type="project" value="TreeGrafter"/>
</dbReference>
<evidence type="ECO:0000313" key="4">
    <source>
        <dbReference type="EMBL" id="KAK9816373.1"/>
    </source>
</evidence>
<dbReference type="InterPro" id="IPR023213">
    <property type="entry name" value="CAT-like_dom_sf"/>
</dbReference>
<keyword evidence="3" id="KW-1133">Transmembrane helix</keyword>
<keyword evidence="3" id="KW-0472">Membrane</keyword>
<dbReference type="PANTHER" id="PTHR31642">
    <property type="entry name" value="TRICHOTHECENE 3-O-ACETYLTRANSFERASE"/>
    <property type="match status" value="1"/>
</dbReference>
<evidence type="ECO:0000256" key="2">
    <source>
        <dbReference type="ARBA" id="ARBA00022679"/>
    </source>
</evidence>
<dbReference type="AlphaFoldDB" id="A0AAW1Q666"/>